<evidence type="ECO:0000256" key="8">
    <source>
        <dbReference type="ARBA" id="ARBA00023163"/>
    </source>
</evidence>
<dbReference type="Gene3D" id="3.30.710.10">
    <property type="entry name" value="Potassium Channel Kv1.1, Chain A"/>
    <property type="match status" value="1"/>
</dbReference>
<dbReference type="GO" id="GO:0005634">
    <property type="term" value="C:nucleus"/>
    <property type="evidence" value="ECO:0007669"/>
    <property type="project" value="UniProtKB-SubCell"/>
</dbReference>
<organism evidence="14 15">
    <name type="scientific">Orchesella cincta</name>
    <name type="common">Springtail</name>
    <name type="synonym">Podura cincta</name>
    <dbReference type="NCBI Taxonomy" id="48709"/>
    <lineage>
        <taxon>Eukaryota</taxon>
        <taxon>Metazoa</taxon>
        <taxon>Ecdysozoa</taxon>
        <taxon>Arthropoda</taxon>
        <taxon>Hexapoda</taxon>
        <taxon>Collembola</taxon>
        <taxon>Entomobryomorpha</taxon>
        <taxon>Entomobryoidea</taxon>
        <taxon>Orchesellidae</taxon>
        <taxon>Orchesellinae</taxon>
        <taxon>Orchesella</taxon>
    </lineage>
</organism>
<keyword evidence="15" id="KW-1185">Reference proteome</keyword>
<dbReference type="SMART" id="SM00355">
    <property type="entry name" value="ZnF_C2H2"/>
    <property type="match status" value="2"/>
</dbReference>
<feature type="compositionally biased region" description="Acidic residues" evidence="11">
    <location>
        <begin position="98"/>
        <end position="118"/>
    </location>
</feature>
<dbReference type="PROSITE" id="PS50157">
    <property type="entry name" value="ZINC_FINGER_C2H2_2"/>
    <property type="match status" value="2"/>
</dbReference>
<dbReference type="InterPro" id="IPR036236">
    <property type="entry name" value="Znf_C2H2_sf"/>
</dbReference>
<evidence type="ECO:0000256" key="6">
    <source>
        <dbReference type="ARBA" id="ARBA00023015"/>
    </source>
</evidence>
<dbReference type="Pfam" id="PF00651">
    <property type="entry name" value="BTB"/>
    <property type="match status" value="1"/>
</dbReference>
<evidence type="ECO:0000256" key="5">
    <source>
        <dbReference type="ARBA" id="ARBA00022833"/>
    </source>
</evidence>
<keyword evidence="6" id="KW-0805">Transcription regulation</keyword>
<dbReference type="Gene3D" id="3.30.160.60">
    <property type="entry name" value="Classic Zinc Finger"/>
    <property type="match status" value="2"/>
</dbReference>
<name>A0A1D2MPR3_ORCCI</name>
<feature type="domain" description="C2H2-type" evidence="13">
    <location>
        <begin position="197"/>
        <end position="231"/>
    </location>
</feature>
<dbReference type="GO" id="GO:0008270">
    <property type="term" value="F:zinc ion binding"/>
    <property type="evidence" value="ECO:0007669"/>
    <property type="project" value="UniProtKB-KW"/>
</dbReference>
<protein>
    <submittedName>
        <fullName evidence="14">Putative zinc finger protein</fullName>
    </submittedName>
</protein>
<evidence type="ECO:0000313" key="15">
    <source>
        <dbReference type="Proteomes" id="UP000094527"/>
    </source>
</evidence>
<evidence type="ECO:0000256" key="4">
    <source>
        <dbReference type="ARBA" id="ARBA00022771"/>
    </source>
</evidence>
<dbReference type="PANTHER" id="PTHR46105:SF5">
    <property type="entry name" value="ZINC FINGER AND BTB DOMAIN-CONTAINING PROTEIN 44 ISOFORM X1"/>
    <property type="match status" value="1"/>
</dbReference>
<proteinExistence type="predicted"/>
<keyword evidence="9" id="KW-0539">Nucleus</keyword>
<feature type="domain" description="C2H2-type" evidence="13">
    <location>
        <begin position="176"/>
        <end position="196"/>
    </location>
</feature>
<dbReference type="Proteomes" id="UP000094527">
    <property type="component" value="Unassembled WGS sequence"/>
</dbReference>
<accession>A0A1D2MPR3</accession>
<keyword evidence="2" id="KW-0479">Metal-binding</keyword>
<keyword evidence="7" id="KW-0238">DNA-binding</keyword>
<reference evidence="14 15" key="1">
    <citation type="journal article" date="2016" name="Genome Biol. Evol.">
        <title>Gene Family Evolution Reflects Adaptation to Soil Environmental Stressors in the Genome of the Collembolan Orchesella cincta.</title>
        <authorList>
            <person name="Faddeeva-Vakhrusheva A."/>
            <person name="Derks M.F."/>
            <person name="Anvar S.Y."/>
            <person name="Agamennone V."/>
            <person name="Suring W."/>
            <person name="Smit S."/>
            <person name="van Straalen N.M."/>
            <person name="Roelofs D."/>
        </authorList>
    </citation>
    <scope>NUCLEOTIDE SEQUENCE [LARGE SCALE GENOMIC DNA]</scope>
    <source>
        <tissue evidence="14">Mixed pool</tissue>
    </source>
</reference>
<dbReference type="InterPro" id="IPR013087">
    <property type="entry name" value="Znf_C2H2_type"/>
</dbReference>
<sequence length="231" mass="26307">MRGDAIATSSLLQQHPYRINSSEFQRSVIGFLADLHESKAYTDVTLYAQGKLLQAHRIVLAASSGYFKELFSTMDQEQTSSRSARDVKYERSAAVKEEVEEEEQFEDDEEDLLEEETDTLDPSRLLATPLVNMEVLDDSSGNLEEPYDNGLMDEEQSGNVIRMLTRGSDEQNGKPFVCTKCGKTYNSNKSLWRHKKFTCDEKIEFKCSCGKTFSRSDNLRRHVVVAHQNVQ</sequence>
<feature type="region of interest" description="Disordered" evidence="11">
    <location>
        <begin position="94"/>
        <end position="118"/>
    </location>
</feature>
<dbReference type="InterPro" id="IPR000210">
    <property type="entry name" value="BTB/POZ_dom"/>
</dbReference>
<evidence type="ECO:0000259" key="12">
    <source>
        <dbReference type="PROSITE" id="PS50097"/>
    </source>
</evidence>
<dbReference type="CDD" id="cd18186">
    <property type="entry name" value="BTB_POZ_ZBTB_KLHL-like"/>
    <property type="match status" value="1"/>
</dbReference>
<comment type="caution">
    <text evidence="14">The sequence shown here is derived from an EMBL/GenBank/DDBJ whole genome shotgun (WGS) entry which is preliminary data.</text>
</comment>
<dbReference type="OrthoDB" id="10004641at2759"/>
<evidence type="ECO:0000256" key="3">
    <source>
        <dbReference type="ARBA" id="ARBA00022737"/>
    </source>
</evidence>
<keyword evidence="5" id="KW-0862">Zinc</keyword>
<evidence type="ECO:0000259" key="13">
    <source>
        <dbReference type="PROSITE" id="PS50157"/>
    </source>
</evidence>
<dbReference type="Pfam" id="PF00096">
    <property type="entry name" value="zf-C2H2"/>
    <property type="match status" value="2"/>
</dbReference>
<evidence type="ECO:0000256" key="7">
    <source>
        <dbReference type="ARBA" id="ARBA00023125"/>
    </source>
</evidence>
<dbReference type="PANTHER" id="PTHR46105">
    <property type="entry name" value="AGAP004733-PA"/>
    <property type="match status" value="1"/>
</dbReference>
<gene>
    <name evidence="14" type="ORF">Ocin01_11632</name>
</gene>
<feature type="domain" description="BTB" evidence="12">
    <location>
        <begin position="42"/>
        <end position="90"/>
    </location>
</feature>
<evidence type="ECO:0000256" key="9">
    <source>
        <dbReference type="ARBA" id="ARBA00023242"/>
    </source>
</evidence>
<dbReference type="AlphaFoldDB" id="A0A1D2MPR3"/>
<dbReference type="PROSITE" id="PS50097">
    <property type="entry name" value="BTB"/>
    <property type="match status" value="1"/>
</dbReference>
<keyword evidence="4 10" id="KW-0863">Zinc-finger</keyword>
<comment type="subcellular location">
    <subcellularLocation>
        <location evidence="1">Nucleus</location>
    </subcellularLocation>
</comment>
<evidence type="ECO:0000256" key="11">
    <source>
        <dbReference type="SAM" id="MobiDB-lite"/>
    </source>
</evidence>
<dbReference type="SUPFAM" id="SSF57667">
    <property type="entry name" value="beta-beta-alpha zinc fingers"/>
    <property type="match status" value="1"/>
</dbReference>
<dbReference type="GO" id="GO:0000981">
    <property type="term" value="F:DNA-binding transcription factor activity, RNA polymerase II-specific"/>
    <property type="evidence" value="ECO:0007669"/>
    <property type="project" value="TreeGrafter"/>
</dbReference>
<dbReference type="STRING" id="48709.A0A1D2MPR3"/>
<dbReference type="GO" id="GO:0000978">
    <property type="term" value="F:RNA polymerase II cis-regulatory region sequence-specific DNA binding"/>
    <property type="evidence" value="ECO:0007669"/>
    <property type="project" value="TreeGrafter"/>
</dbReference>
<dbReference type="SUPFAM" id="SSF54695">
    <property type="entry name" value="POZ domain"/>
    <property type="match status" value="1"/>
</dbReference>
<evidence type="ECO:0000313" key="14">
    <source>
        <dbReference type="EMBL" id="ODM95057.1"/>
    </source>
</evidence>
<keyword evidence="8" id="KW-0804">Transcription</keyword>
<evidence type="ECO:0000256" key="2">
    <source>
        <dbReference type="ARBA" id="ARBA00022723"/>
    </source>
</evidence>
<evidence type="ECO:0000256" key="1">
    <source>
        <dbReference type="ARBA" id="ARBA00004123"/>
    </source>
</evidence>
<dbReference type="EMBL" id="LJIJ01000717">
    <property type="protein sequence ID" value="ODM95057.1"/>
    <property type="molecule type" value="Genomic_DNA"/>
</dbReference>
<keyword evidence="3" id="KW-0677">Repeat</keyword>
<evidence type="ECO:0000256" key="10">
    <source>
        <dbReference type="PROSITE-ProRule" id="PRU00042"/>
    </source>
</evidence>
<dbReference type="InterPro" id="IPR050457">
    <property type="entry name" value="ZnFinger_BTB_dom_contain"/>
</dbReference>
<dbReference type="InterPro" id="IPR011333">
    <property type="entry name" value="SKP1/BTB/POZ_sf"/>
</dbReference>